<accession>A0A158HWZ4</accession>
<dbReference type="PANTHER" id="PTHR12338">
    <property type="entry name" value="AUTOTRANSPORTER"/>
    <property type="match status" value="1"/>
</dbReference>
<comment type="caution">
    <text evidence="2">The sequence shown here is derived from an EMBL/GenBank/DDBJ whole genome shotgun (WGS) entry which is preliminary data.</text>
</comment>
<proteinExistence type="predicted"/>
<protein>
    <submittedName>
        <fullName evidence="2">Filamentous hemagglutinin-like protein</fullName>
    </submittedName>
</protein>
<dbReference type="Gene3D" id="2.160.20.110">
    <property type="match status" value="1"/>
</dbReference>
<gene>
    <name evidence="2" type="ORF">AWB65_03901</name>
</gene>
<dbReference type="AlphaFoldDB" id="A0A158HWZ4"/>
<dbReference type="EMBL" id="FCNW02000021">
    <property type="protein sequence ID" value="SAL48499.1"/>
    <property type="molecule type" value="Genomic_DNA"/>
</dbReference>
<evidence type="ECO:0000313" key="2">
    <source>
        <dbReference type="EMBL" id="SAL48499.1"/>
    </source>
</evidence>
<dbReference type="Gene3D" id="2.160.20.10">
    <property type="entry name" value="Single-stranded right-handed beta-helix, Pectin lyase-like"/>
    <property type="match status" value="1"/>
</dbReference>
<dbReference type="PANTHER" id="PTHR12338:SF5">
    <property type="entry name" value="ANTIGEN 43-RELATED"/>
    <property type="match status" value="1"/>
</dbReference>
<feature type="domain" description="Filamentous haemagglutinin FhaB/tRNA nuclease CdiA-like TPS" evidence="1">
    <location>
        <begin position="54"/>
        <end position="165"/>
    </location>
</feature>
<name>A0A158HWZ4_9BURK</name>
<sequence length="795" mass="80494">MFTIEADHAGDFRLAAVLTACNRKRTVLTQSAFLLVQVTAAIVSASCASSVFAAGPLPQGGHFSAGLGLIDTRATSILVSQTSSRGVIDWSSFSIGSGNRVVVDNGSGATLNRVAGRSISLIDGTLSATGSVYLINPQGVVVGLRGVVSSGGRFVASTLAVDANAFMAGDDLTLKAIGNGVVLNLGKISSSGGDVFLISRNRVENRGEIDAPKGTVELAAGRQVLLHDNTGGPQVFVQSGSHASVYNSGTIKAAQISLQAADGNVFALAGRHSELRATGTAVRDGHVWLVADGGAVHAHGDIVAANADGSGGTVDMNGAAFHFDNVTIDAAQWNLTTPAYTAGPLSAAVFAQVLSGGTSVKIDTTAATGDISMVSTLRWTGGASLTLDARRTIHIGPMTTIGNTGTGNLTLRADSKGSNNGGSVINRGTIDWSRGTGVVAALYDSNGIYRAGTVKRNAVWNPAPFSGLRSQFTAYQLVNSRADLENVSNHLSGVYALGKDIDFSVSTDEFRGIGGPANAAFTGQFDGMGHVISNVILRATEDAQTNPGLFNAIGTTGVVRNLSVENAYSNAAVPGPVGILAGLNQGLISNSHTSGAAQQAFAGPAPAGLVGQNDGTIERSSSSVSAGGADASAGLAVINNGLIVQSFSTGNFGGAGRSYGGGLVSTNNGTITQSYWTGSSASPDVGGIANDNQGTISESFAASAAVPHTFPQVVGGIASNNDGTIANDVFWNAQISGATEGVLRGTPVPAANGLTTAQMSMASSFGPTWDFSPSGTWVIPVGGTHPILRWQEIGQ</sequence>
<keyword evidence="3" id="KW-1185">Reference proteome</keyword>
<dbReference type="Proteomes" id="UP000054977">
    <property type="component" value="Unassembled WGS sequence"/>
</dbReference>
<evidence type="ECO:0000313" key="3">
    <source>
        <dbReference type="Proteomes" id="UP000054977"/>
    </source>
</evidence>
<dbReference type="InterPro" id="IPR011050">
    <property type="entry name" value="Pectin_lyase_fold/virulence"/>
</dbReference>
<dbReference type="OrthoDB" id="218680at2"/>
<dbReference type="SMART" id="SM00912">
    <property type="entry name" value="Haemagg_act"/>
    <property type="match status" value="1"/>
</dbReference>
<dbReference type="SUPFAM" id="SSF51126">
    <property type="entry name" value="Pectin lyase-like"/>
    <property type="match status" value="1"/>
</dbReference>
<evidence type="ECO:0000259" key="1">
    <source>
        <dbReference type="SMART" id="SM00912"/>
    </source>
</evidence>
<reference evidence="2" key="1">
    <citation type="submission" date="2016-01" db="EMBL/GenBank/DDBJ databases">
        <authorList>
            <person name="Peeters C."/>
        </authorList>
    </citation>
    <scope>NUCLEOTIDE SEQUENCE [LARGE SCALE GENOMIC DNA]</scope>
    <source>
        <strain evidence="2">LMG 22934</strain>
    </source>
</reference>
<dbReference type="InterPro" id="IPR008638">
    <property type="entry name" value="FhaB/CdiA-like_TPS"/>
</dbReference>
<dbReference type="InterPro" id="IPR012334">
    <property type="entry name" value="Pectin_lyas_fold"/>
</dbReference>
<dbReference type="STRING" id="326474.AWB65_03901"/>
<dbReference type="NCBIfam" id="TIGR01901">
    <property type="entry name" value="adhes_NPXG"/>
    <property type="match status" value="1"/>
</dbReference>
<dbReference type="InterPro" id="IPR050909">
    <property type="entry name" value="Bact_Autotransporter_VF"/>
</dbReference>
<organism evidence="2 3">
    <name type="scientific">Caballeronia humi</name>
    <dbReference type="NCBI Taxonomy" id="326474"/>
    <lineage>
        <taxon>Bacteria</taxon>
        <taxon>Pseudomonadati</taxon>
        <taxon>Pseudomonadota</taxon>
        <taxon>Betaproteobacteria</taxon>
        <taxon>Burkholderiales</taxon>
        <taxon>Burkholderiaceae</taxon>
        <taxon>Caballeronia</taxon>
    </lineage>
</organism>
<dbReference type="RefSeq" id="WP_087668696.1">
    <property type="nucleotide sequence ID" value="NZ_FCNW02000021.1"/>
</dbReference>
<dbReference type="Pfam" id="PF05860">
    <property type="entry name" value="TPS"/>
    <property type="match status" value="1"/>
</dbReference>